<keyword evidence="3 12" id="KW-0813">Transport</keyword>
<dbReference type="InterPro" id="IPR002523">
    <property type="entry name" value="MgTranspt_CorA/ZnTranspt_ZntB"/>
</dbReference>
<dbReference type="Proteomes" id="UP000622860">
    <property type="component" value="Unassembled WGS sequence"/>
</dbReference>
<protein>
    <recommendedName>
        <fullName evidence="12">Magnesium transport protein CorA</fullName>
    </recommendedName>
</protein>
<keyword evidence="5 12" id="KW-0812">Transmembrane</keyword>
<dbReference type="InterPro" id="IPR045861">
    <property type="entry name" value="CorA_cytoplasmic_dom"/>
</dbReference>
<dbReference type="Gene3D" id="3.30.460.20">
    <property type="entry name" value="CorA soluble domain-like"/>
    <property type="match status" value="1"/>
</dbReference>
<dbReference type="CDD" id="cd12831">
    <property type="entry name" value="TmCorA-like_u2"/>
    <property type="match status" value="1"/>
</dbReference>
<keyword evidence="7 12" id="KW-1133">Transmembrane helix</keyword>
<evidence type="ECO:0000256" key="1">
    <source>
        <dbReference type="ARBA" id="ARBA00004651"/>
    </source>
</evidence>
<comment type="function">
    <text evidence="11">Mediates influx of magnesium ions. Alternates between open and closed states. Activated by low cytoplasmic Mg(2+) levels. Inactive when cytoplasmic Mg(2+) levels are high.</text>
</comment>
<dbReference type="GO" id="GO:0005886">
    <property type="term" value="C:plasma membrane"/>
    <property type="evidence" value="ECO:0007669"/>
    <property type="project" value="UniProtKB-SubCell"/>
</dbReference>
<dbReference type="Gene3D" id="1.20.58.340">
    <property type="entry name" value="Magnesium transport protein CorA, transmembrane region"/>
    <property type="match status" value="2"/>
</dbReference>
<evidence type="ECO:0000256" key="11">
    <source>
        <dbReference type="ARBA" id="ARBA00045497"/>
    </source>
</evidence>
<dbReference type="SUPFAM" id="SSF144083">
    <property type="entry name" value="Magnesium transport protein CorA, transmembrane region"/>
    <property type="match status" value="1"/>
</dbReference>
<proteinExistence type="inferred from homology"/>
<feature type="transmembrane region" description="Helical" evidence="12">
    <location>
        <begin position="289"/>
        <end position="309"/>
    </location>
</feature>
<evidence type="ECO:0000256" key="10">
    <source>
        <dbReference type="ARBA" id="ARBA00034269"/>
    </source>
</evidence>
<sequence length="319" mass="38019">MIRIIAVTANNEKITDLTIDEADFKKHKWWWIDYSNPNDDEISKLKTKLHFHPLAIEDCIHSQQRPKLDYYDSFAFYVAHTIGPKHYDKHEIDFFIGSNFIVTFHHRNLKEIDQVWNILMKRATNDEWDEYRVFYEVMDKVVDNFFPIVYELEDKINEVEENPDNKSMDVLLDNLFDFRHALLKLRHTINPIRDLFYRVLNSHHLEGIKDRREYFADIYDHLLKLSEMVASNREITNDIRDNFISLNSYQQNKVIQVLTVITSIFAPLTFIAGIYGMNFVNMPELTWESGYFVVLIIMFVLTVAMVLWFKKKGWFGGKS</sequence>
<dbReference type="EMBL" id="BMFR01000002">
    <property type="protein sequence ID" value="GGG67972.1"/>
    <property type="molecule type" value="Genomic_DNA"/>
</dbReference>
<dbReference type="PANTHER" id="PTHR46494">
    <property type="entry name" value="CORA FAMILY METAL ION TRANSPORTER (EUROFUNG)"/>
    <property type="match status" value="1"/>
</dbReference>
<keyword evidence="6 12" id="KW-0460">Magnesium</keyword>
<dbReference type="GO" id="GO:0015087">
    <property type="term" value="F:cobalt ion transmembrane transporter activity"/>
    <property type="evidence" value="ECO:0007669"/>
    <property type="project" value="UniProtKB-UniRule"/>
</dbReference>
<evidence type="ECO:0000256" key="12">
    <source>
        <dbReference type="RuleBase" id="RU362010"/>
    </source>
</evidence>
<dbReference type="AlphaFoldDB" id="A0A917M0T9"/>
<evidence type="ECO:0000256" key="8">
    <source>
        <dbReference type="ARBA" id="ARBA00023065"/>
    </source>
</evidence>
<dbReference type="SUPFAM" id="SSF143865">
    <property type="entry name" value="CorA soluble domain-like"/>
    <property type="match status" value="1"/>
</dbReference>
<dbReference type="InterPro" id="IPR004488">
    <property type="entry name" value="Mg/Co-transport_prot_CorA"/>
</dbReference>
<keyword evidence="8 12" id="KW-0406">Ion transport</keyword>
<reference evidence="13" key="1">
    <citation type="journal article" date="2014" name="Int. J. Syst. Evol. Microbiol.">
        <title>Complete genome sequence of Corynebacterium casei LMG S-19264T (=DSM 44701T), isolated from a smear-ripened cheese.</title>
        <authorList>
            <consortium name="US DOE Joint Genome Institute (JGI-PGF)"/>
            <person name="Walter F."/>
            <person name="Albersmeier A."/>
            <person name="Kalinowski J."/>
            <person name="Ruckert C."/>
        </authorList>
    </citation>
    <scope>NUCLEOTIDE SEQUENCE</scope>
    <source>
        <strain evidence="13">CGMCC 1.12754</strain>
    </source>
</reference>
<comment type="subcellular location">
    <subcellularLocation>
        <location evidence="1">Cell membrane</location>
        <topology evidence="1">Multi-pass membrane protein</topology>
    </subcellularLocation>
    <subcellularLocation>
        <location evidence="12">Membrane</location>
        <topology evidence="12">Multi-pass membrane protein</topology>
    </subcellularLocation>
</comment>
<organism evidence="13 14">
    <name type="scientific">Virgibacillus oceani</name>
    <dbReference type="NCBI Taxonomy" id="1479511"/>
    <lineage>
        <taxon>Bacteria</taxon>
        <taxon>Bacillati</taxon>
        <taxon>Bacillota</taxon>
        <taxon>Bacilli</taxon>
        <taxon>Bacillales</taxon>
        <taxon>Bacillaceae</taxon>
        <taxon>Virgibacillus</taxon>
    </lineage>
</organism>
<comment type="catalytic activity">
    <reaction evidence="10">
        <text>Mg(2+)(in) = Mg(2+)(out)</text>
        <dbReference type="Rhea" id="RHEA:29827"/>
        <dbReference type="ChEBI" id="CHEBI:18420"/>
    </reaction>
</comment>
<dbReference type="Pfam" id="PF01544">
    <property type="entry name" value="CorA"/>
    <property type="match status" value="1"/>
</dbReference>
<gene>
    <name evidence="13" type="primary">yfjQ</name>
    <name evidence="12" type="synonym">corA</name>
    <name evidence="13" type="ORF">GCM10011398_09720</name>
</gene>
<evidence type="ECO:0000313" key="14">
    <source>
        <dbReference type="Proteomes" id="UP000622860"/>
    </source>
</evidence>
<evidence type="ECO:0000256" key="3">
    <source>
        <dbReference type="ARBA" id="ARBA00022448"/>
    </source>
</evidence>
<keyword evidence="4 12" id="KW-1003">Cell membrane</keyword>
<evidence type="ECO:0000256" key="7">
    <source>
        <dbReference type="ARBA" id="ARBA00022989"/>
    </source>
</evidence>
<comment type="caution">
    <text evidence="13">The sequence shown here is derived from an EMBL/GenBank/DDBJ whole genome shotgun (WGS) entry which is preliminary data.</text>
</comment>
<keyword evidence="14" id="KW-1185">Reference proteome</keyword>
<evidence type="ECO:0000313" key="13">
    <source>
        <dbReference type="EMBL" id="GGG67972.1"/>
    </source>
</evidence>
<evidence type="ECO:0000256" key="9">
    <source>
        <dbReference type="ARBA" id="ARBA00023136"/>
    </source>
</evidence>
<evidence type="ECO:0000256" key="5">
    <source>
        <dbReference type="ARBA" id="ARBA00022692"/>
    </source>
</evidence>
<dbReference type="InterPro" id="IPR045863">
    <property type="entry name" value="CorA_TM1_TM2"/>
</dbReference>
<feature type="transmembrane region" description="Helical" evidence="12">
    <location>
        <begin position="254"/>
        <end position="277"/>
    </location>
</feature>
<dbReference type="PANTHER" id="PTHR46494:SF1">
    <property type="entry name" value="CORA FAMILY METAL ION TRANSPORTER (EUROFUNG)"/>
    <property type="match status" value="1"/>
</dbReference>
<dbReference type="GO" id="GO:0015095">
    <property type="term" value="F:magnesium ion transmembrane transporter activity"/>
    <property type="evidence" value="ECO:0007669"/>
    <property type="project" value="UniProtKB-UniRule"/>
</dbReference>
<comment type="similarity">
    <text evidence="2 12">Belongs to the CorA metal ion transporter (MIT) (TC 1.A.35) family.</text>
</comment>
<dbReference type="RefSeq" id="WP_188454216.1">
    <property type="nucleotide sequence ID" value="NZ_BMFR01000002.1"/>
</dbReference>
<dbReference type="GO" id="GO:0050897">
    <property type="term" value="F:cobalt ion binding"/>
    <property type="evidence" value="ECO:0007669"/>
    <property type="project" value="TreeGrafter"/>
</dbReference>
<dbReference type="NCBIfam" id="TIGR00383">
    <property type="entry name" value="corA"/>
    <property type="match status" value="1"/>
</dbReference>
<evidence type="ECO:0000256" key="6">
    <source>
        <dbReference type="ARBA" id="ARBA00022842"/>
    </source>
</evidence>
<keyword evidence="9 12" id="KW-0472">Membrane</keyword>
<dbReference type="GO" id="GO:0000287">
    <property type="term" value="F:magnesium ion binding"/>
    <property type="evidence" value="ECO:0007669"/>
    <property type="project" value="TreeGrafter"/>
</dbReference>
<name>A0A917M0T9_9BACI</name>
<reference evidence="13" key="2">
    <citation type="submission" date="2020-09" db="EMBL/GenBank/DDBJ databases">
        <authorList>
            <person name="Sun Q."/>
            <person name="Zhou Y."/>
        </authorList>
    </citation>
    <scope>NUCLEOTIDE SEQUENCE</scope>
    <source>
        <strain evidence="13">CGMCC 1.12754</strain>
    </source>
</reference>
<evidence type="ECO:0000256" key="2">
    <source>
        <dbReference type="ARBA" id="ARBA00009765"/>
    </source>
</evidence>
<evidence type="ECO:0000256" key="4">
    <source>
        <dbReference type="ARBA" id="ARBA00022475"/>
    </source>
</evidence>
<accession>A0A917M0T9</accession>
<dbReference type="FunFam" id="1.20.58.340:FF:000004">
    <property type="entry name" value="Magnesium transport protein CorA"/>
    <property type="match status" value="1"/>
</dbReference>